<gene>
    <name evidence="2" type="ORF">DWY69_26345</name>
    <name evidence="1" type="ORF">DXC51_08385</name>
</gene>
<dbReference type="InterPro" id="IPR000415">
    <property type="entry name" value="Nitroreductase-like"/>
</dbReference>
<dbReference type="OrthoDB" id="9812105at2"/>
<dbReference type="Gene3D" id="3.40.109.10">
    <property type="entry name" value="NADH Oxidase"/>
    <property type="match status" value="1"/>
</dbReference>
<dbReference type="Proteomes" id="UP000260812">
    <property type="component" value="Unassembled WGS sequence"/>
</dbReference>
<keyword evidence="3" id="KW-1185">Reference proteome</keyword>
<dbReference type="SUPFAM" id="SSF55469">
    <property type="entry name" value="FMN-dependent nitroreductase-like"/>
    <property type="match status" value="1"/>
</dbReference>
<proteinExistence type="predicted"/>
<evidence type="ECO:0008006" key="5">
    <source>
        <dbReference type="Google" id="ProtNLM"/>
    </source>
</evidence>
<evidence type="ECO:0000313" key="1">
    <source>
        <dbReference type="EMBL" id="RGE62596.1"/>
    </source>
</evidence>
<name>A0A3E3I873_9FIRM</name>
<evidence type="ECO:0000313" key="2">
    <source>
        <dbReference type="EMBL" id="RGE65386.1"/>
    </source>
</evidence>
<comment type="caution">
    <text evidence="1">The sequence shown here is derived from an EMBL/GenBank/DDBJ whole genome shotgun (WGS) entry which is preliminary data.</text>
</comment>
<reference evidence="1 4" key="1">
    <citation type="submission" date="2018-08" db="EMBL/GenBank/DDBJ databases">
        <title>A genome reference for cultivated species of the human gut microbiota.</title>
        <authorList>
            <person name="Zou Y."/>
            <person name="Xue W."/>
            <person name="Luo G."/>
        </authorList>
    </citation>
    <scope>NUCLEOTIDE SEQUENCE [LARGE SCALE GENOMIC DNA]</scope>
    <source>
        <strain evidence="2 4">AF26-4BH</strain>
        <strain evidence="1">TF05-5AC</strain>
    </source>
</reference>
<dbReference type="GeneID" id="97986894"/>
<evidence type="ECO:0000313" key="3">
    <source>
        <dbReference type="Proteomes" id="UP000260812"/>
    </source>
</evidence>
<accession>A0A3E3I873</accession>
<sequence length="59" mass="6903">MRILKRTREAGSDWRREIAAAFALPVKIEPTAVIALGWPGETKEIRSRWEPEKIHYGQW</sequence>
<dbReference type="GO" id="GO:0016491">
    <property type="term" value="F:oxidoreductase activity"/>
    <property type="evidence" value="ECO:0007669"/>
    <property type="project" value="InterPro"/>
</dbReference>
<organism evidence="1 3">
    <name type="scientific">Eisenbergiella massiliensis</name>
    <dbReference type="NCBI Taxonomy" id="1720294"/>
    <lineage>
        <taxon>Bacteria</taxon>
        <taxon>Bacillati</taxon>
        <taxon>Bacillota</taxon>
        <taxon>Clostridia</taxon>
        <taxon>Lachnospirales</taxon>
        <taxon>Lachnospiraceae</taxon>
        <taxon>Eisenbergiella</taxon>
    </lineage>
</organism>
<dbReference type="AlphaFoldDB" id="A0A3E3I873"/>
<protein>
    <recommendedName>
        <fullName evidence="5">Nitroreductase domain-containing protein</fullName>
    </recommendedName>
</protein>
<dbReference type="EMBL" id="QVLU01000036">
    <property type="protein sequence ID" value="RGE65386.1"/>
    <property type="molecule type" value="Genomic_DNA"/>
</dbReference>
<dbReference type="Proteomes" id="UP000261166">
    <property type="component" value="Unassembled WGS sequence"/>
</dbReference>
<evidence type="ECO:0000313" key="4">
    <source>
        <dbReference type="Proteomes" id="UP000261166"/>
    </source>
</evidence>
<dbReference type="RefSeq" id="WP_025489363.1">
    <property type="nucleotide sequence ID" value="NZ_CALBAU010000137.1"/>
</dbReference>
<dbReference type="EMBL" id="QVLV01000004">
    <property type="protein sequence ID" value="RGE62596.1"/>
    <property type="molecule type" value="Genomic_DNA"/>
</dbReference>